<organism evidence="6 7">
    <name type="scientific">Aplysia californica</name>
    <name type="common">California sea hare</name>
    <dbReference type="NCBI Taxonomy" id="6500"/>
    <lineage>
        <taxon>Eukaryota</taxon>
        <taxon>Metazoa</taxon>
        <taxon>Spiralia</taxon>
        <taxon>Lophotrochozoa</taxon>
        <taxon>Mollusca</taxon>
        <taxon>Gastropoda</taxon>
        <taxon>Heterobranchia</taxon>
        <taxon>Euthyneura</taxon>
        <taxon>Tectipleura</taxon>
        <taxon>Aplysiida</taxon>
        <taxon>Aplysioidea</taxon>
        <taxon>Aplysiidae</taxon>
        <taxon>Aplysia</taxon>
    </lineage>
</organism>
<keyword evidence="4" id="KW-0106">Calcium</keyword>
<gene>
    <name evidence="7" type="primary">LOC101859438</name>
</gene>
<dbReference type="PANTHER" id="PTHR10502">
    <property type="entry name" value="ANNEXIN"/>
    <property type="match status" value="1"/>
</dbReference>
<evidence type="ECO:0000256" key="3">
    <source>
        <dbReference type="ARBA" id="ARBA00023216"/>
    </source>
</evidence>
<dbReference type="InterPro" id="IPR001464">
    <property type="entry name" value="Annexin"/>
</dbReference>
<evidence type="ECO:0000313" key="6">
    <source>
        <dbReference type="Proteomes" id="UP000694888"/>
    </source>
</evidence>
<dbReference type="PROSITE" id="PS51897">
    <property type="entry name" value="ANNEXIN_2"/>
    <property type="match status" value="4"/>
</dbReference>
<evidence type="ECO:0000256" key="2">
    <source>
        <dbReference type="ARBA" id="ARBA00022737"/>
    </source>
</evidence>
<keyword evidence="3 4" id="KW-0041">Annexin</keyword>
<proteinExistence type="inferred from homology"/>
<reference evidence="7" key="1">
    <citation type="submission" date="2025-08" db="UniProtKB">
        <authorList>
            <consortium name="RefSeq"/>
        </authorList>
    </citation>
    <scope>IDENTIFICATION</scope>
</reference>
<name>A0ABM1W0X6_APLCA</name>
<evidence type="ECO:0000256" key="1">
    <source>
        <dbReference type="ARBA" id="ARBA00007831"/>
    </source>
</evidence>
<dbReference type="InterPro" id="IPR018252">
    <property type="entry name" value="Annexin_repeat_CS"/>
</dbReference>
<dbReference type="Proteomes" id="UP000694888">
    <property type="component" value="Unplaced"/>
</dbReference>
<dbReference type="InterPro" id="IPR037104">
    <property type="entry name" value="Annexin_sf"/>
</dbReference>
<keyword evidence="6" id="KW-1185">Reference proteome</keyword>
<dbReference type="PROSITE" id="PS00223">
    <property type="entry name" value="ANNEXIN_1"/>
    <property type="match status" value="2"/>
</dbReference>
<dbReference type="GeneID" id="101859438"/>
<comment type="similarity">
    <text evidence="1 4">Belongs to the annexin family.</text>
</comment>
<evidence type="ECO:0000313" key="7">
    <source>
        <dbReference type="RefSeq" id="XP_035828319.1"/>
    </source>
</evidence>
<dbReference type="Gene3D" id="1.10.220.10">
    <property type="entry name" value="Annexin"/>
    <property type="match status" value="4"/>
</dbReference>
<keyword evidence="4" id="KW-0111">Calcium/phospholipid-binding</keyword>
<dbReference type="InterPro" id="IPR018502">
    <property type="entry name" value="Annexin_repeat"/>
</dbReference>
<dbReference type="PANTHER" id="PTHR10502:SF102">
    <property type="entry name" value="ANNEXIN B11"/>
    <property type="match status" value="1"/>
</dbReference>
<protein>
    <recommendedName>
        <fullName evidence="4">Annexin</fullName>
    </recommendedName>
</protein>
<keyword evidence="2 4" id="KW-0677">Repeat</keyword>
<dbReference type="Pfam" id="PF00191">
    <property type="entry name" value="Annexin"/>
    <property type="match status" value="4"/>
</dbReference>
<dbReference type="RefSeq" id="XP_035828319.1">
    <property type="nucleotide sequence ID" value="XM_035972426.1"/>
</dbReference>
<evidence type="ECO:0000256" key="5">
    <source>
        <dbReference type="SAM" id="MobiDB-lite"/>
    </source>
</evidence>
<dbReference type="SUPFAM" id="SSF47874">
    <property type="entry name" value="Annexin"/>
    <property type="match status" value="1"/>
</dbReference>
<dbReference type="SMART" id="SM00335">
    <property type="entry name" value="ANX"/>
    <property type="match status" value="4"/>
</dbReference>
<evidence type="ECO:0000256" key="4">
    <source>
        <dbReference type="RuleBase" id="RU003540"/>
    </source>
</evidence>
<feature type="region of interest" description="Disordered" evidence="5">
    <location>
        <begin position="1"/>
        <end position="20"/>
    </location>
</feature>
<sequence>MAMQYPGASLPMPTPLGSVQPAQPFDPEKAAEGLRKAMKGLGTNEDTIIQILTSHCVAQRVQIETKFKQMYGRDLRDDLKSELSGKFEEIVLKLLDPPRVYDAKECDDAIKGAGTDEDTLIEILSTRTNAEIVEIRAQYKTLFKRDLEREIQSDTSGHFRRLLTSLVTGNREERPTPDLELAKKEAQELLQAGEKKLGTDESVFNRILCLRSTVQLRETFSQYQAISGKDIEKAIQSEMSGNLELGCLAIVKAAKNTPAFFAERLHNSMKGAGTKDSALIRQIVSRSEVDMAEIKRAFNAMYGKPLSSFIKGDTSGDYRKTLMGLVGE</sequence>
<comment type="domain">
    <text evidence="4">A pair of annexin repeats may form one binding site for calcium and phospholipid.</text>
</comment>
<dbReference type="PRINTS" id="PR00196">
    <property type="entry name" value="ANNEXIN"/>
</dbReference>
<accession>A0ABM1W0X6</accession>